<evidence type="ECO:0000313" key="2">
    <source>
        <dbReference type="Proteomes" id="UP001652432"/>
    </source>
</evidence>
<protein>
    <submittedName>
        <fullName evidence="1">Uncharacterized protein</fullName>
    </submittedName>
</protein>
<sequence length="132" mass="15729">MDKKNDYIQLPPMKKDTSADVVSFIWEYMKLPEDVRNKVKSEMDEIHEHCRDSEFQKPDLYDIVSKEEVAGLEQSMQKIFADIITEVSSIACWVYVEKYVHHKSLQEMLAERKDVDKFIFAVDTWFEKLMEK</sequence>
<dbReference type="RefSeq" id="WP_262574354.1">
    <property type="nucleotide sequence ID" value="NZ_JAOQKJ010000005.1"/>
</dbReference>
<organism evidence="1 2">
    <name type="scientific">Suilimivivens aceti</name>
    <dbReference type="NCBI Taxonomy" id="2981774"/>
    <lineage>
        <taxon>Bacteria</taxon>
        <taxon>Bacillati</taxon>
        <taxon>Bacillota</taxon>
        <taxon>Clostridia</taxon>
        <taxon>Lachnospirales</taxon>
        <taxon>Lachnospiraceae</taxon>
        <taxon>Suilimivivens</taxon>
    </lineage>
</organism>
<accession>A0ABT2T278</accession>
<reference evidence="1 2" key="1">
    <citation type="journal article" date="2021" name="ISME Commun">
        <title>Automated analysis of genomic sequences facilitates high-throughput and comprehensive description of bacteria.</title>
        <authorList>
            <person name="Hitch T.C.A."/>
        </authorList>
    </citation>
    <scope>NUCLEOTIDE SEQUENCE [LARGE SCALE GENOMIC DNA]</scope>
    <source>
        <strain evidence="1 2">Sanger_18</strain>
    </source>
</reference>
<proteinExistence type="predicted"/>
<dbReference type="EMBL" id="JAOQKJ010000005">
    <property type="protein sequence ID" value="MCU6744320.1"/>
    <property type="molecule type" value="Genomic_DNA"/>
</dbReference>
<comment type="caution">
    <text evidence="1">The sequence shown here is derived from an EMBL/GenBank/DDBJ whole genome shotgun (WGS) entry which is preliminary data.</text>
</comment>
<gene>
    <name evidence="1" type="ORF">OCV77_07395</name>
</gene>
<evidence type="ECO:0000313" key="1">
    <source>
        <dbReference type="EMBL" id="MCU6744320.1"/>
    </source>
</evidence>
<keyword evidence="2" id="KW-1185">Reference proteome</keyword>
<dbReference type="Proteomes" id="UP001652432">
    <property type="component" value="Unassembled WGS sequence"/>
</dbReference>
<name>A0ABT2T278_9FIRM</name>